<protein>
    <submittedName>
        <fullName evidence="1">Putative secreted protein</fullName>
    </submittedName>
</protein>
<accession>A0A1D2AI76</accession>
<evidence type="ECO:0000313" key="1">
    <source>
        <dbReference type="EMBL" id="JAT78890.1"/>
    </source>
</evidence>
<organism evidence="1">
    <name type="scientific">Ornithodoros brasiliensis</name>
    <name type="common">Mouro tick</name>
    <dbReference type="NCBI Taxonomy" id="888526"/>
    <lineage>
        <taxon>Eukaryota</taxon>
        <taxon>Metazoa</taxon>
        <taxon>Ecdysozoa</taxon>
        <taxon>Arthropoda</taxon>
        <taxon>Chelicerata</taxon>
        <taxon>Arachnida</taxon>
        <taxon>Acari</taxon>
        <taxon>Parasitiformes</taxon>
        <taxon>Ixodida</taxon>
        <taxon>Ixodoidea</taxon>
        <taxon>Argasidae</taxon>
        <taxon>Ornithodorinae</taxon>
        <taxon>Ornithodoros</taxon>
    </lineage>
</organism>
<sequence>FLLYIAAAQTSDGQASQVLPEEITFQVYVAFDNVLHTAFSNENLAQKYASVFFNAVNLMFEEMKNPRIKFEVVMFHQQSVPFTTPALTLENNQVDAHQSLHSIYDFIKDKVQFGPSDIIFVFSGRNVFTRRNDKTKDYRPQGLTWEGGICNDSRKIVIVSDTGKQFSALPNAGFQLARLLGAPTSCTPSYTELLGHRNCSVFQTVLWETSQSFSVNYIKRISLVRRHASAEDTKHPLVSTSRIFPSPWVTLVKSA</sequence>
<dbReference type="AlphaFoldDB" id="A0A1D2AI76"/>
<dbReference type="GO" id="GO:0008237">
    <property type="term" value="F:metallopeptidase activity"/>
    <property type="evidence" value="ECO:0007669"/>
    <property type="project" value="InterPro"/>
</dbReference>
<dbReference type="Gene3D" id="3.40.390.10">
    <property type="entry name" value="Collagenase (Catalytic Domain)"/>
    <property type="match status" value="1"/>
</dbReference>
<name>A0A1D2AI76_ORNBR</name>
<dbReference type="SUPFAM" id="SSF55486">
    <property type="entry name" value="Metalloproteases ('zincins'), catalytic domain"/>
    <property type="match status" value="1"/>
</dbReference>
<reference evidence="1" key="1">
    <citation type="submission" date="2016-07" db="EMBL/GenBank/DDBJ databases">
        <title>Salivary Glands transcriptome analysis on engorged females of Ornithodoros brasiliensis (Acari:Argasidae).</title>
        <authorList>
            <person name="Simons S.M."/>
            <person name="Carvalho E."/>
            <person name="Junqueira-de-Azevedo I."/>
            <person name="Ho P.L."/>
            <person name="Giovanni D."/>
            <person name="Mendonca R."/>
            <person name="Onofrio V."/>
            <person name="Landulfo G."/>
            <person name="Ramirez D."/>
            <person name="Barros-Battesti D."/>
        </authorList>
    </citation>
    <scope>NUCLEOTIDE SEQUENCE</scope>
    <source>
        <strain evidence="1">Female</strain>
        <tissue evidence="1">Salivary gland</tissue>
    </source>
</reference>
<dbReference type="InterPro" id="IPR024079">
    <property type="entry name" value="MetalloPept_cat_dom_sf"/>
</dbReference>
<feature type="non-terminal residue" evidence="1">
    <location>
        <position position="1"/>
    </location>
</feature>
<proteinExistence type="predicted"/>
<dbReference type="EMBL" id="GETE01000847">
    <property type="protein sequence ID" value="JAT78890.1"/>
    <property type="molecule type" value="Transcribed_RNA"/>
</dbReference>